<dbReference type="InterPro" id="IPR029471">
    <property type="entry name" value="HNH_5"/>
</dbReference>
<sequence length="386" mass="42909">MKTCWLCPNPLEGDHRTGEHVIPSAIGGRKEVHDFICRTCNSTRGDAWEAELAKQFLWFSSSAGVKRGRGGRHPDFRVQTVSGEKLKLRADSVLVPDGHVISAEESGDGIKIAIRANDPKTVRNLLKKIAGDYPEFDFENASPRSEHVDSYLDEPLRMDFRYAGPAGGRSMVKSCLALLSEVRTVDKSNCVRSLTYLLDPSPEAPPPFCFFFDADLVVNRPKDHLFHCVSVIGQPQEGRILGYVEFFNFARLLVLIGDGYGGPAFQETYAIDPVVGKTLDLLVDFGPIEGQLEDFFKMASEPPKMYLEAFQYTGNLVQTLNADRVRAMAFSKANADALKKLGLSPLAEEVPSELQDEWLRLFMQNLIPYVEAQIKMQRVSAASTDA</sequence>
<name>A0AAD0S8M2_RALSL</name>
<dbReference type="Gene3D" id="1.10.30.50">
    <property type="match status" value="1"/>
</dbReference>
<dbReference type="AlphaFoldDB" id="A0AAD0S8M2"/>
<evidence type="ECO:0000313" key="2">
    <source>
        <dbReference type="EMBL" id="AXV82455.1"/>
    </source>
</evidence>
<protein>
    <submittedName>
        <fullName evidence="2">Integrase</fullName>
    </submittedName>
</protein>
<dbReference type="EMBL" id="CP022759">
    <property type="protein sequence ID" value="AXV82455.1"/>
    <property type="molecule type" value="Genomic_DNA"/>
</dbReference>
<proteinExistence type="predicted"/>
<feature type="domain" description="HNH endonuclease 5" evidence="1">
    <location>
        <begin position="4"/>
        <end position="57"/>
    </location>
</feature>
<evidence type="ECO:0000313" key="3">
    <source>
        <dbReference type="Proteomes" id="UP000261758"/>
    </source>
</evidence>
<evidence type="ECO:0000259" key="1">
    <source>
        <dbReference type="Pfam" id="PF14279"/>
    </source>
</evidence>
<accession>A0AAD0S8M2</accession>
<dbReference type="Pfam" id="PF14279">
    <property type="entry name" value="HNH_5"/>
    <property type="match status" value="1"/>
</dbReference>
<dbReference type="RefSeq" id="WP_118869813.1">
    <property type="nucleotide sequence ID" value="NZ_CP022759.1"/>
</dbReference>
<gene>
    <name evidence="2" type="ORF">CJO77_13530</name>
</gene>
<dbReference type="Proteomes" id="UP000261758">
    <property type="component" value="Chromosome"/>
</dbReference>
<reference evidence="2 3" key="1">
    <citation type="submission" date="2017-08" db="EMBL/GenBank/DDBJ databases">
        <title>Genome sequences of Ralstonia solanacearum Species Complex (RSSC) isolated from Potato bacterial wilts in Korea.</title>
        <authorList>
            <person name="Cho H."/>
            <person name="Song E.-S."/>
            <person name="Lee Y.K."/>
            <person name="Lee S."/>
            <person name="Lee S.-W."/>
            <person name="Jo A."/>
            <person name="Kim J.-G."/>
            <person name="Hwang I."/>
        </authorList>
    </citation>
    <scope>NUCLEOTIDE SEQUENCE [LARGE SCALE GENOMIC DNA]</scope>
    <source>
        <strain evidence="2 3">T98</strain>
    </source>
</reference>
<organism evidence="2 3">
    <name type="scientific">Ralstonia solanacearum</name>
    <name type="common">Pseudomonas solanacearum</name>
    <dbReference type="NCBI Taxonomy" id="305"/>
    <lineage>
        <taxon>Bacteria</taxon>
        <taxon>Pseudomonadati</taxon>
        <taxon>Pseudomonadota</taxon>
        <taxon>Betaproteobacteria</taxon>
        <taxon>Burkholderiales</taxon>
        <taxon>Burkholderiaceae</taxon>
        <taxon>Ralstonia</taxon>
        <taxon>Ralstonia solanacearum species complex</taxon>
    </lineage>
</organism>